<feature type="binding site" evidence="8">
    <location>
        <position position="213"/>
    </location>
    <ligand>
        <name>Zn(2+)</name>
        <dbReference type="ChEBI" id="CHEBI:29105"/>
    </ligand>
</feature>
<comment type="caution">
    <text evidence="10">The sequence shown here is derived from an EMBL/GenBank/DDBJ whole genome shotgun (WGS) entry which is preliminary data.</text>
</comment>
<dbReference type="PANTHER" id="PTHR11113:SF14">
    <property type="entry name" value="N-ACETYLGLUCOSAMINE-6-PHOSPHATE DEACETYLASE"/>
    <property type="match status" value="1"/>
</dbReference>
<feature type="binding site" evidence="7">
    <location>
        <begin position="216"/>
        <end position="217"/>
    </location>
    <ligand>
        <name>substrate</name>
    </ligand>
</feature>
<evidence type="ECO:0000313" key="10">
    <source>
        <dbReference type="EMBL" id="KAB8031957.1"/>
    </source>
</evidence>
<keyword evidence="11" id="KW-1185">Reference proteome</keyword>
<dbReference type="SUPFAM" id="SSF51556">
    <property type="entry name" value="Metallo-dependent hydrolases"/>
    <property type="match status" value="1"/>
</dbReference>
<reference evidence="10 11" key="1">
    <citation type="submission" date="2019-10" db="EMBL/GenBank/DDBJ databases">
        <title>New genus of Silvanigrellaceae.</title>
        <authorList>
            <person name="Pitt A."/>
            <person name="Hahn M.W."/>
        </authorList>
    </citation>
    <scope>NUCLEOTIDE SEQUENCE [LARGE SCALE GENOMIC DNA]</scope>
    <source>
        <strain evidence="10 11">33A1-SZDP</strain>
    </source>
</reference>
<evidence type="ECO:0000256" key="2">
    <source>
        <dbReference type="ARBA" id="ARBA00022723"/>
    </source>
</evidence>
<dbReference type="GO" id="GO:0046872">
    <property type="term" value="F:metal ion binding"/>
    <property type="evidence" value="ECO:0007669"/>
    <property type="project" value="UniProtKB-KW"/>
</dbReference>
<evidence type="ECO:0000256" key="1">
    <source>
        <dbReference type="ARBA" id="ARBA00010716"/>
    </source>
</evidence>
<evidence type="ECO:0000259" key="9">
    <source>
        <dbReference type="Pfam" id="PF01979"/>
    </source>
</evidence>
<feature type="binding site" evidence="8">
    <location>
        <position position="128"/>
    </location>
    <ligand>
        <name>Zn(2+)</name>
        <dbReference type="ChEBI" id="CHEBI:29105"/>
    </ligand>
</feature>
<dbReference type="AlphaFoldDB" id="A0A833N238"/>
<feature type="binding site" evidence="8">
    <location>
        <position position="192"/>
    </location>
    <ligand>
        <name>Zn(2+)</name>
        <dbReference type="ChEBI" id="CHEBI:29105"/>
    </ligand>
</feature>
<comment type="cofactor">
    <cofactor evidence="8">
        <name>a divalent metal cation</name>
        <dbReference type="ChEBI" id="CHEBI:60240"/>
    </cofactor>
    <text evidence="8">Binds 1 divalent metal cation per subunit.</text>
</comment>
<dbReference type="InterPro" id="IPR003764">
    <property type="entry name" value="GlcNAc_6-P_deAcase"/>
</dbReference>
<keyword evidence="3 5" id="KW-0378">Hydrolase</keyword>
<evidence type="ECO:0000256" key="6">
    <source>
        <dbReference type="PIRSR" id="PIRSR038994-1"/>
    </source>
</evidence>
<dbReference type="EC" id="3.5.1.25" evidence="10"/>
<dbReference type="PIRSF" id="PIRSF038994">
    <property type="entry name" value="NagA"/>
    <property type="match status" value="1"/>
</dbReference>
<dbReference type="Pfam" id="PF01979">
    <property type="entry name" value="Amidohydro_1"/>
    <property type="match status" value="1"/>
</dbReference>
<dbReference type="GO" id="GO:0006046">
    <property type="term" value="P:N-acetylglucosamine catabolic process"/>
    <property type="evidence" value="ECO:0007669"/>
    <property type="project" value="TreeGrafter"/>
</dbReference>
<name>A0A833N238_9BACT</name>
<dbReference type="RefSeq" id="WP_152212132.1">
    <property type="nucleotide sequence ID" value="NZ_WFLN01000005.1"/>
</dbReference>
<dbReference type="EMBL" id="WFLN01000005">
    <property type="protein sequence ID" value="KAB8031957.1"/>
    <property type="molecule type" value="Genomic_DNA"/>
</dbReference>
<feature type="binding site" evidence="7">
    <location>
        <position position="224"/>
    </location>
    <ligand>
        <name>substrate</name>
    </ligand>
</feature>
<dbReference type="InterPro" id="IPR011059">
    <property type="entry name" value="Metal-dep_hydrolase_composite"/>
</dbReference>
<accession>A0A833N238</accession>
<protein>
    <submittedName>
        <fullName evidence="10">N-acetylglucosamine-6-phosphate deacetylase</fullName>
        <ecNumber evidence="10">3.5.1.25</ecNumber>
    </submittedName>
</protein>
<dbReference type="GO" id="GO:0008448">
    <property type="term" value="F:N-acetylglucosamine-6-phosphate deacetylase activity"/>
    <property type="evidence" value="ECO:0007669"/>
    <property type="project" value="UniProtKB-EC"/>
</dbReference>
<evidence type="ECO:0000256" key="7">
    <source>
        <dbReference type="PIRSR" id="PIRSR038994-2"/>
    </source>
</evidence>
<evidence type="ECO:0000256" key="5">
    <source>
        <dbReference type="PIRNR" id="PIRNR038994"/>
    </source>
</evidence>
<proteinExistence type="inferred from homology"/>
<organism evidence="10 11">
    <name type="scientific">Fluviispira multicolorata</name>
    <dbReference type="NCBI Taxonomy" id="2654512"/>
    <lineage>
        <taxon>Bacteria</taxon>
        <taxon>Pseudomonadati</taxon>
        <taxon>Bdellovibrionota</taxon>
        <taxon>Oligoflexia</taxon>
        <taxon>Silvanigrellales</taxon>
        <taxon>Silvanigrellaceae</taxon>
        <taxon>Fluviispira</taxon>
    </lineage>
</organism>
<evidence type="ECO:0000313" key="11">
    <source>
        <dbReference type="Proteomes" id="UP000442694"/>
    </source>
</evidence>
<dbReference type="Gene3D" id="3.20.20.140">
    <property type="entry name" value="Metal-dependent hydrolases"/>
    <property type="match status" value="1"/>
</dbReference>
<dbReference type="SUPFAM" id="SSF51338">
    <property type="entry name" value="Composite domain of metallo-dependent hydrolases"/>
    <property type="match status" value="1"/>
</dbReference>
<dbReference type="Gene3D" id="2.30.40.10">
    <property type="entry name" value="Urease, subunit C, domain 1"/>
    <property type="match status" value="1"/>
</dbReference>
<dbReference type="PANTHER" id="PTHR11113">
    <property type="entry name" value="N-ACETYLGLUCOSAMINE-6-PHOSPHATE DEACETYLASE"/>
    <property type="match status" value="1"/>
</dbReference>
<feature type="binding site" evidence="7">
    <location>
        <begin position="304"/>
        <end position="306"/>
    </location>
    <ligand>
        <name>substrate</name>
    </ligand>
</feature>
<dbReference type="Proteomes" id="UP000442694">
    <property type="component" value="Unassembled WGS sequence"/>
</dbReference>
<dbReference type="InterPro" id="IPR006680">
    <property type="entry name" value="Amidohydro-rel"/>
</dbReference>
<feature type="active site" description="Proton donor/acceptor" evidence="6">
    <location>
        <position position="271"/>
    </location>
</feature>
<dbReference type="CDD" id="cd00854">
    <property type="entry name" value="NagA"/>
    <property type="match status" value="1"/>
</dbReference>
<evidence type="ECO:0000256" key="8">
    <source>
        <dbReference type="PIRSR" id="PIRSR038994-3"/>
    </source>
</evidence>
<comment type="similarity">
    <text evidence="1 5">Belongs to the metallo-dependent hydrolases superfamily. NagA family.</text>
</comment>
<feature type="binding site" evidence="7">
    <location>
        <position position="139"/>
    </location>
    <ligand>
        <name>substrate</name>
    </ligand>
</feature>
<dbReference type="InterPro" id="IPR032466">
    <property type="entry name" value="Metal_Hydrolase"/>
</dbReference>
<dbReference type="NCBIfam" id="TIGR00221">
    <property type="entry name" value="nagA"/>
    <property type="match status" value="1"/>
</dbReference>
<evidence type="ECO:0000256" key="3">
    <source>
        <dbReference type="ARBA" id="ARBA00022801"/>
    </source>
</evidence>
<feature type="domain" description="Amidohydrolase-related" evidence="9">
    <location>
        <begin position="50"/>
        <end position="381"/>
    </location>
</feature>
<keyword evidence="4 5" id="KW-0119">Carbohydrate metabolism</keyword>
<gene>
    <name evidence="10" type="primary">nagA</name>
    <name evidence="10" type="ORF">GCL57_04740</name>
</gene>
<sequence length="385" mass="42454">MICLKNARVFDGISFVKQKNIIISDGKIKDLTSRQPNKNIKTVFDLKGNIVVPGFIDIQLNGGGGCFFNETPTENALLKISRAHIIHGVTSYLPTLITDDFLKISQAVLTIKDCVKKFLPGILGIHFEGPFINKEKNGIHSKQYIRTPTIDEIQLMTSVKNAVTLITLAPEVIEKSILKAFRQKKVILFAGHTNATFAQMNEAFKQGVKGVTHLFNACSQFGSREPGVVGASLLHDDSWCGIIADGQHVSFESLKLAFKVKNNKKFILVSDTMAPFGTDMKRFYINEKEIFVKDGKYINADGTLAGSAISVYEAFKNIVTQKLVTLEEALPMTSTNAAECLGIDGSKKSILKKGRLLPEFDADLVVLDSKNLRIKSVIQFGKIII</sequence>
<keyword evidence="2 8" id="KW-0479">Metal-binding</keyword>
<feature type="binding site" evidence="7">
    <location>
        <position position="248"/>
    </location>
    <ligand>
        <name>substrate</name>
    </ligand>
</feature>
<evidence type="ECO:0000256" key="4">
    <source>
        <dbReference type="ARBA" id="ARBA00023277"/>
    </source>
</evidence>